<keyword evidence="2" id="KW-1185">Reference proteome</keyword>
<evidence type="ECO:0000313" key="2">
    <source>
        <dbReference type="Proteomes" id="UP000315724"/>
    </source>
</evidence>
<protein>
    <recommendedName>
        <fullName evidence="3">DUF1853 domain-containing protein</fullName>
    </recommendedName>
</protein>
<evidence type="ECO:0000313" key="1">
    <source>
        <dbReference type="EMBL" id="QDT32599.1"/>
    </source>
</evidence>
<reference evidence="1 2" key="1">
    <citation type="submission" date="2019-02" db="EMBL/GenBank/DDBJ databases">
        <title>Deep-cultivation of Planctomycetes and their phenomic and genomic characterization uncovers novel biology.</title>
        <authorList>
            <person name="Wiegand S."/>
            <person name="Jogler M."/>
            <person name="Boedeker C."/>
            <person name="Pinto D."/>
            <person name="Vollmers J."/>
            <person name="Rivas-Marin E."/>
            <person name="Kohn T."/>
            <person name="Peeters S.H."/>
            <person name="Heuer A."/>
            <person name="Rast P."/>
            <person name="Oberbeckmann S."/>
            <person name="Bunk B."/>
            <person name="Jeske O."/>
            <person name="Meyerdierks A."/>
            <person name="Storesund J.E."/>
            <person name="Kallscheuer N."/>
            <person name="Luecker S."/>
            <person name="Lage O.M."/>
            <person name="Pohl T."/>
            <person name="Merkel B.J."/>
            <person name="Hornburger P."/>
            <person name="Mueller R.-W."/>
            <person name="Bruemmer F."/>
            <person name="Labrenz M."/>
            <person name="Spormann A.M."/>
            <person name="Op den Camp H."/>
            <person name="Overmann J."/>
            <person name="Amann R."/>
            <person name="Jetten M.S.M."/>
            <person name="Mascher T."/>
            <person name="Medema M.H."/>
            <person name="Devos D.P."/>
            <person name="Kaster A.-K."/>
            <person name="Ovreas L."/>
            <person name="Rohde M."/>
            <person name="Galperin M.Y."/>
            <person name="Jogler C."/>
        </authorList>
    </citation>
    <scope>NUCLEOTIDE SEQUENCE [LARGE SCALE GENOMIC DNA]</scope>
    <source>
        <strain evidence="1 2">Mal48</strain>
    </source>
</reference>
<accession>A0A517QLU6</accession>
<proteinExistence type="predicted"/>
<evidence type="ECO:0008006" key="3">
    <source>
        <dbReference type="Google" id="ProtNLM"/>
    </source>
</evidence>
<dbReference type="InterPro" id="IPR015003">
    <property type="entry name" value="DUF1853"/>
</dbReference>
<dbReference type="Proteomes" id="UP000315724">
    <property type="component" value="Chromosome"/>
</dbReference>
<name>A0A517QLU6_9PLAN</name>
<dbReference type="EMBL" id="CP036267">
    <property type="protein sequence ID" value="QDT32599.1"/>
    <property type="molecule type" value="Genomic_DNA"/>
</dbReference>
<gene>
    <name evidence="1" type="ORF">Mal48_18460</name>
</gene>
<dbReference type="AlphaFoldDB" id="A0A517QLU6"/>
<dbReference type="OrthoDB" id="378654at2"/>
<dbReference type="KEGG" id="tpol:Mal48_18460"/>
<organism evidence="1 2">
    <name type="scientific">Thalassoglobus polymorphus</name>
    <dbReference type="NCBI Taxonomy" id="2527994"/>
    <lineage>
        <taxon>Bacteria</taxon>
        <taxon>Pseudomonadati</taxon>
        <taxon>Planctomycetota</taxon>
        <taxon>Planctomycetia</taxon>
        <taxon>Planctomycetales</taxon>
        <taxon>Planctomycetaceae</taxon>
        <taxon>Thalassoglobus</taxon>
    </lineage>
</organism>
<dbReference type="RefSeq" id="WP_145197978.1">
    <property type="nucleotide sequence ID" value="NZ_CP036267.1"/>
</dbReference>
<sequence length="315" mass="36109">MSDRFSRILRDLEWAITSPSLIGPGRGSEIGDLSIPVDLDYVRAFCATEENVLSPFTSNSGSPINSHTDLITARETLNRNIESLKSFRVGRYFESLIEFWLRTLLGYEIIEHQKQLFVDGRTVGEIDFLFRDGKGDVIHLETAVKFYLHFPGSHRSGSHFIGPNSGDHFEKKVKSLFDHQLKIGKQFYSEVVRSEALVKGRIFYHPQSPAPAEFPDRMATNHLSGSWIYEGEVDWIDTFPPESLFMIARKPHWLAEEVAELSCPSLKTSAALQNFSREHFAASRRPLLVSVHRPEEDCYRESSRFFIIQKQWPSQ</sequence>
<dbReference type="Pfam" id="PF08907">
    <property type="entry name" value="DUF1853"/>
    <property type="match status" value="1"/>
</dbReference>